<feature type="compositionally biased region" description="Low complexity" evidence="1">
    <location>
        <begin position="544"/>
        <end position="553"/>
    </location>
</feature>
<protein>
    <submittedName>
        <fullName evidence="2">Uncharacterized protein</fullName>
    </submittedName>
</protein>
<dbReference type="GO" id="GO:0008017">
    <property type="term" value="F:microtubule binding"/>
    <property type="evidence" value="ECO:0007669"/>
    <property type="project" value="InterPro"/>
</dbReference>
<dbReference type="PANTHER" id="PTHR33737">
    <property type="entry name" value="OS05G0121800 PROTEIN"/>
    <property type="match status" value="1"/>
</dbReference>
<dbReference type="InterPro" id="IPR045882">
    <property type="entry name" value="GPT1/2"/>
</dbReference>
<name>A0A565CSS1_9BRAS</name>
<comment type="caution">
    <text evidence="2">The sequence shown here is derived from an EMBL/GenBank/DDBJ whole genome shotgun (WGS) entry which is preliminary data.</text>
</comment>
<dbReference type="EMBL" id="CABITT030000008">
    <property type="protein sequence ID" value="VVB16679.1"/>
    <property type="molecule type" value="Genomic_DNA"/>
</dbReference>
<feature type="region of interest" description="Disordered" evidence="1">
    <location>
        <begin position="267"/>
        <end position="286"/>
    </location>
</feature>
<feature type="region of interest" description="Disordered" evidence="1">
    <location>
        <begin position="600"/>
        <end position="648"/>
    </location>
</feature>
<keyword evidence="3" id="KW-1185">Reference proteome</keyword>
<dbReference type="PANTHER" id="PTHR33737:SF19">
    <property type="entry name" value="BNAA10G12980D PROTEIN"/>
    <property type="match status" value="1"/>
</dbReference>
<dbReference type="AlphaFoldDB" id="A0A565CSS1"/>
<gene>
    <name evidence="2" type="ORF">ANE_LOCUS27123</name>
</gene>
<proteinExistence type="predicted"/>
<evidence type="ECO:0000313" key="3">
    <source>
        <dbReference type="Proteomes" id="UP000489600"/>
    </source>
</evidence>
<dbReference type="OrthoDB" id="1931260at2759"/>
<evidence type="ECO:0000313" key="2">
    <source>
        <dbReference type="EMBL" id="VVB16679.1"/>
    </source>
</evidence>
<sequence>MDSPVQSPSVDDLTLIINCSEMKGSNTGEECIYTANDFGGDVDKLDVHGQPLNECVSPGNEDEISPFLSGDKDSLTVSCSTENVAKQPEALDSFTAERALLEDFSSRKSDVDYLSSSEIRLGNTESVFVPSGPAEAPDCVQSPCNHLEKNAESNSILCGDNMVCDGQAVEETEKITEVSNITEKNCEADFTGPFPDCKYWFRESEEQHFLCQSVLEGKEGSQELDVLTRNERADKDDGPDMQIDYFTGSPDVEQNIEQVRMLMPSSTEVRIEDKPSSQKLTSEKHKQYNCSSVANTSDVKADQVMKQIEQLGASDGCAPAKAISAAVFSYSNEELEDNSELEDMDLVTESDCSDEESEGNLDLKQVDLVTESELMSDLNEFSVKGILSQEYLEVETIHTDSDLCGKTKTLLSESISSSPSMFGDPERLNEDTNLSRVSEAMLNEDSTSGHMEHYYVEKAKIQTDTEEDLGAHVTEQEFIPHEEEEVQVTKTSPDPVAFAAREEESETPIPMDEAFSVVDVMQPNEQNVLSNDILTSESNGAHATESSSSCTCKSEGKDQMTLRDEKKPNPIIVKPPNAVPFSDEWLAAIEAAGEEILTLKSGRVQHSPTEKSAPEPGPWSPVKRKNNQVVGPFDCTKYTNKGLPPALD</sequence>
<organism evidence="2 3">
    <name type="scientific">Arabis nemorensis</name>
    <dbReference type="NCBI Taxonomy" id="586526"/>
    <lineage>
        <taxon>Eukaryota</taxon>
        <taxon>Viridiplantae</taxon>
        <taxon>Streptophyta</taxon>
        <taxon>Embryophyta</taxon>
        <taxon>Tracheophyta</taxon>
        <taxon>Spermatophyta</taxon>
        <taxon>Magnoliopsida</taxon>
        <taxon>eudicotyledons</taxon>
        <taxon>Gunneridae</taxon>
        <taxon>Pentapetalae</taxon>
        <taxon>rosids</taxon>
        <taxon>malvids</taxon>
        <taxon>Brassicales</taxon>
        <taxon>Brassicaceae</taxon>
        <taxon>Arabideae</taxon>
        <taxon>Arabis</taxon>
    </lineage>
</organism>
<feature type="region of interest" description="Disordered" evidence="1">
    <location>
        <begin position="537"/>
        <end position="575"/>
    </location>
</feature>
<evidence type="ECO:0000256" key="1">
    <source>
        <dbReference type="SAM" id="MobiDB-lite"/>
    </source>
</evidence>
<feature type="compositionally biased region" description="Basic and acidic residues" evidence="1">
    <location>
        <begin position="554"/>
        <end position="568"/>
    </location>
</feature>
<feature type="compositionally biased region" description="Basic and acidic residues" evidence="1">
    <location>
        <begin position="269"/>
        <end position="286"/>
    </location>
</feature>
<dbReference type="Proteomes" id="UP000489600">
    <property type="component" value="Unassembled WGS sequence"/>
</dbReference>
<reference evidence="2" key="1">
    <citation type="submission" date="2019-07" db="EMBL/GenBank/DDBJ databases">
        <authorList>
            <person name="Dittberner H."/>
        </authorList>
    </citation>
    <scope>NUCLEOTIDE SEQUENCE [LARGE SCALE GENOMIC DNA]</scope>
</reference>
<accession>A0A565CSS1</accession>